<feature type="compositionally biased region" description="Polar residues" evidence="1">
    <location>
        <begin position="1"/>
        <end position="16"/>
    </location>
</feature>
<feature type="compositionally biased region" description="Polar residues" evidence="1">
    <location>
        <begin position="63"/>
        <end position="79"/>
    </location>
</feature>
<dbReference type="Proteomes" id="UP000719766">
    <property type="component" value="Unassembled WGS sequence"/>
</dbReference>
<organism evidence="2 3">
    <name type="scientific">Suillus plorans</name>
    <dbReference type="NCBI Taxonomy" id="116603"/>
    <lineage>
        <taxon>Eukaryota</taxon>
        <taxon>Fungi</taxon>
        <taxon>Dikarya</taxon>
        <taxon>Basidiomycota</taxon>
        <taxon>Agaricomycotina</taxon>
        <taxon>Agaricomycetes</taxon>
        <taxon>Agaricomycetidae</taxon>
        <taxon>Boletales</taxon>
        <taxon>Suillineae</taxon>
        <taxon>Suillaceae</taxon>
        <taxon>Suillus</taxon>
    </lineage>
</organism>
<name>A0A9P7DCG6_9AGAM</name>
<evidence type="ECO:0000256" key="1">
    <source>
        <dbReference type="SAM" id="MobiDB-lite"/>
    </source>
</evidence>
<keyword evidence="3" id="KW-1185">Reference proteome</keyword>
<accession>A0A9P7DCG6</accession>
<dbReference type="GeneID" id="64597901"/>
<evidence type="ECO:0000313" key="3">
    <source>
        <dbReference type="Proteomes" id="UP000719766"/>
    </source>
</evidence>
<feature type="region of interest" description="Disordered" evidence="1">
    <location>
        <begin position="1"/>
        <end position="79"/>
    </location>
</feature>
<dbReference type="EMBL" id="JABBWE010000081">
    <property type="protein sequence ID" value="KAG1787253.1"/>
    <property type="molecule type" value="Genomic_DNA"/>
</dbReference>
<comment type="caution">
    <text evidence="2">The sequence shown here is derived from an EMBL/GenBank/DDBJ whole genome shotgun (WGS) entry which is preliminary data.</text>
</comment>
<protein>
    <submittedName>
        <fullName evidence="2">Uncharacterized protein</fullName>
    </submittedName>
</protein>
<reference evidence="2" key="1">
    <citation type="journal article" date="2020" name="New Phytol.">
        <title>Comparative genomics reveals dynamic genome evolution in host specialist ectomycorrhizal fungi.</title>
        <authorList>
            <person name="Lofgren L.A."/>
            <person name="Nguyen N.H."/>
            <person name="Vilgalys R."/>
            <person name="Ruytinx J."/>
            <person name="Liao H.L."/>
            <person name="Branco S."/>
            <person name="Kuo A."/>
            <person name="LaButti K."/>
            <person name="Lipzen A."/>
            <person name="Andreopoulos W."/>
            <person name="Pangilinan J."/>
            <person name="Riley R."/>
            <person name="Hundley H."/>
            <person name="Na H."/>
            <person name="Barry K."/>
            <person name="Grigoriev I.V."/>
            <person name="Stajich J.E."/>
            <person name="Kennedy P.G."/>
        </authorList>
    </citation>
    <scope>NUCLEOTIDE SEQUENCE</scope>
    <source>
        <strain evidence="2">S12</strain>
    </source>
</reference>
<sequence length="79" mass="8253">MESFAEQLQQRQTANMPPSILIPSCPTIRHTTTVAAPRAAPTSVGSKRNSRLRSGSLMLPSAGLSSPSNECASANSALD</sequence>
<proteinExistence type="predicted"/>
<dbReference type="AlphaFoldDB" id="A0A9P7DCG6"/>
<evidence type="ECO:0000313" key="2">
    <source>
        <dbReference type="EMBL" id="KAG1787253.1"/>
    </source>
</evidence>
<feature type="compositionally biased region" description="Low complexity" evidence="1">
    <location>
        <begin position="31"/>
        <end position="42"/>
    </location>
</feature>
<gene>
    <name evidence="2" type="ORF">HD556DRAFT_1409963</name>
</gene>
<dbReference type="RefSeq" id="XP_041154611.1">
    <property type="nucleotide sequence ID" value="XM_041304137.1"/>
</dbReference>